<dbReference type="Proteomes" id="UP000460718">
    <property type="component" value="Unassembled WGS sequence"/>
</dbReference>
<evidence type="ECO:0000313" key="2">
    <source>
        <dbReference type="EMBL" id="KAE8980206.1"/>
    </source>
</evidence>
<dbReference type="Proteomes" id="UP000488956">
    <property type="component" value="Unassembled WGS sequence"/>
</dbReference>
<dbReference type="EMBL" id="QXGD01002247">
    <property type="protein sequence ID" value="KAE9191354.1"/>
    <property type="molecule type" value="Genomic_DNA"/>
</dbReference>
<evidence type="ECO:0000313" key="9">
    <source>
        <dbReference type="EMBL" id="KAE9283334.1"/>
    </source>
</evidence>
<reference evidence="16 17" key="1">
    <citation type="submission" date="2018-09" db="EMBL/GenBank/DDBJ databases">
        <title>Genomic investigation of the strawberry pathogen Phytophthora fragariae indicates pathogenicity is determined by transcriptional variation in three key races.</title>
        <authorList>
            <person name="Adams T.M."/>
            <person name="Armitage A.D."/>
            <person name="Sobczyk M.K."/>
            <person name="Bates H.J."/>
            <person name="Dunwell J.M."/>
            <person name="Nellist C.F."/>
            <person name="Harrison R.J."/>
        </authorList>
    </citation>
    <scope>NUCLEOTIDE SEQUENCE [LARGE SCALE GENOMIC DNA]</scope>
    <source>
        <strain evidence="9 12">A4</strain>
        <strain evidence="8 13">BC-1</strain>
        <strain evidence="7 17">BC-23</strain>
        <strain evidence="6 11">NOV-27</strain>
        <strain evidence="5 14">NOV-5</strain>
        <strain evidence="4 15">NOV-71</strain>
        <strain evidence="1 10">NOV-9</strain>
        <strain evidence="3 18">ONT-3</strain>
        <strain evidence="2 16">SCRP245</strain>
    </source>
</reference>
<evidence type="ECO:0000313" key="10">
    <source>
        <dbReference type="Proteomes" id="UP000429523"/>
    </source>
</evidence>
<dbReference type="EMBL" id="QXFZ01001300">
    <property type="protein sequence ID" value="KAE9092997.1"/>
    <property type="molecule type" value="Genomic_DNA"/>
</dbReference>
<evidence type="ECO:0000313" key="8">
    <source>
        <dbReference type="EMBL" id="KAE9191354.1"/>
    </source>
</evidence>
<evidence type="ECO:0000313" key="12">
    <source>
        <dbReference type="Proteomes" id="UP000437068"/>
    </source>
</evidence>
<dbReference type="Proteomes" id="UP000429523">
    <property type="component" value="Unassembled WGS sequence"/>
</dbReference>
<evidence type="ECO:0000313" key="11">
    <source>
        <dbReference type="Proteomes" id="UP000433483"/>
    </source>
</evidence>
<name>A0A6A3IBF3_9STRA</name>
<evidence type="ECO:0000313" key="7">
    <source>
        <dbReference type="EMBL" id="KAE9188386.1"/>
    </source>
</evidence>
<dbReference type="EMBL" id="QXGE01002270">
    <property type="protein sequence ID" value="KAE9283334.1"/>
    <property type="molecule type" value="Genomic_DNA"/>
</dbReference>
<protein>
    <submittedName>
        <fullName evidence="2">Uncharacterized protein</fullName>
    </submittedName>
</protein>
<dbReference type="OrthoDB" id="10274920at2759"/>
<dbReference type="EMBL" id="QXGB01002391">
    <property type="protein sequence ID" value="KAE9178453.1"/>
    <property type="molecule type" value="Genomic_DNA"/>
</dbReference>
<dbReference type="EMBL" id="QXGF01002289">
    <property type="protein sequence ID" value="KAE8925340.1"/>
    <property type="molecule type" value="Genomic_DNA"/>
</dbReference>
<keyword evidence="11" id="KW-1185">Reference proteome</keyword>
<evidence type="ECO:0000313" key="13">
    <source>
        <dbReference type="Proteomes" id="UP000440367"/>
    </source>
</evidence>
<evidence type="ECO:0000313" key="4">
    <source>
        <dbReference type="EMBL" id="KAE9092997.1"/>
    </source>
</evidence>
<dbReference type="Proteomes" id="UP000476176">
    <property type="component" value="Unassembled WGS sequence"/>
</dbReference>
<evidence type="ECO:0000313" key="16">
    <source>
        <dbReference type="Proteomes" id="UP000460718"/>
    </source>
</evidence>
<gene>
    <name evidence="9" type="ORF">PF001_g22904</name>
    <name evidence="8" type="ORF">PF002_g24521</name>
    <name evidence="7" type="ORF">PF004_g22521</name>
    <name evidence="6" type="ORF">PF005_g24075</name>
    <name evidence="5" type="ORF">PF006_g22982</name>
    <name evidence="4" type="ORF">PF007_g18279</name>
    <name evidence="1" type="ORF">PF009_g24452</name>
    <name evidence="3" type="ORF">PF010_g17669</name>
    <name evidence="2" type="ORF">PF011_g22537</name>
</gene>
<organism evidence="2 16">
    <name type="scientific">Phytophthora fragariae</name>
    <dbReference type="NCBI Taxonomy" id="53985"/>
    <lineage>
        <taxon>Eukaryota</taxon>
        <taxon>Sar</taxon>
        <taxon>Stramenopiles</taxon>
        <taxon>Oomycota</taxon>
        <taxon>Peronosporomycetes</taxon>
        <taxon>Peronosporales</taxon>
        <taxon>Peronosporaceae</taxon>
        <taxon>Phytophthora</taxon>
    </lineage>
</organism>
<evidence type="ECO:0000313" key="15">
    <source>
        <dbReference type="Proteomes" id="UP000441208"/>
    </source>
</evidence>
<comment type="caution">
    <text evidence="2">The sequence shown here is derived from an EMBL/GenBank/DDBJ whole genome shotgun (WGS) entry which is preliminary data.</text>
</comment>
<evidence type="ECO:0000313" key="5">
    <source>
        <dbReference type="EMBL" id="KAE9100095.1"/>
    </source>
</evidence>
<evidence type="ECO:0000313" key="14">
    <source>
        <dbReference type="Proteomes" id="UP000440732"/>
    </source>
</evidence>
<dbReference type="EMBL" id="QXFW01002275">
    <property type="protein sequence ID" value="KAE8980206.1"/>
    <property type="molecule type" value="Genomic_DNA"/>
</dbReference>
<dbReference type="Proteomes" id="UP000440367">
    <property type="component" value="Unassembled WGS sequence"/>
</dbReference>
<dbReference type="Proteomes" id="UP000441208">
    <property type="component" value="Unassembled WGS sequence"/>
</dbReference>
<evidence type="ECO:0000313" key="3">
    <source>
        <dbReference type="EMBL" id="KAE9092943.1"/>
    </source>
</evidence>
<dbReference type="EMBL" id="QXFX01001295">
    <property type="protein sequence ID" value="KAE9092943.1"/>
    <property type="molecule type" value="Genomic_DNA"/>
</dbReference>
<sequence>MLSRKAILWHLHTATQTTEARSLRRQIAGFSLAGGCQAGPTGHIVRTDA</sequence>
<proteinExistence type="predicted"/>
<dbReference type="Proteomes" id="UP000437068">
    <property type="component" value="Unassembled WGS sequence"/>
</dbReference>
<dbReference type="EMBL" id="QXGC01002267">
    <property type="protein sequence ID" value="KAE9188386.1"/>
    <property type="molecule type" value="Genomic_DNA"/>
</dbReference>
<evidence type="ECO:0000313" key="1">
    <source>
        <dbReference type="EMBL" id="KAE8925340.1"/>
    </source>
</evidence>
<dbReference type="Proteomes" id="UP000433483">
    <property type="component" value="Unassembled WGS sequence"/>
</dbReference>
<evidence type="ECO:0000313" key="18">
    <source>
        <dbReference type="Proteomes" id="UP000488956"/>
    </source>
</evidence>
<accession>A0A6A3IBF3</accession>
<dbReference type="Proteomes" id="UP000440732">
    <property type="component" value="Unassembled WGS sequence"/>
</dbReference>
<evidence type="ECO:0000313" key="17">
    <source>
        <dbReference type="Proteomes" id="UP000476176"/>
    </source>
</evidence>
<evidence type="ECO:0000313" key="6">
    <source>
        <dbReference type="EMBL" id="KAE9178453.1"/>
    </source>
</evidence>
<dbReference type="EMBL" id="QXGA01002305">
    <property type="protein sequence ID" value="KAE9100095.1"/>
    <property type="molecule type" value="Genomic_DNA"/>
</dbReference>
<dbReference type="AlphaFoldDB" id="A0A6A3IBF3"/>